<feature type="compositionally biased region" description="Polar residues" evidence="5">
    <location>
        <begin position="88"/>
        <end position="97"/>
    </location>
</feature>
<dbReference type="InterPro" id="IPR018247">
    <property type="entry name" value="EF_Hand_1_Ca_BS"/>
</dbReference>
<dbReference type="InterPro" id="IPR011992">
    <property type="entry name" value="EF-hand-dom_pair"/>
</dbReference>
<accession>A0AAJ5YVZ8</accession>
<protein>
    <recommendedName>
        <fullName evidence="6">EF-hand domain-containing protein</fullName>
    </recommendedName>
</protein>
<feature type="compositionally biased region" description="Basic and acidic residues" evidence="5">
    <location>
        <begin position="1300"/>
        <end position="1314"/>
    </location>
</feature>
<dbReference type="InterPro" id="IPR011990">
    <property type="entry name" value="TPR-like_helical_dom_sf"/>
</dbReference>
<sequence length="1688" mass="188988">MDRGAPSALVSPSGNTLNRTRGQGDSVLSLPELVLTPPDPCVPAWGNANNLHGDQTGSHTRSFDMAQGWNLGEIPDRSTNRTPDKTLNHTPVSSPNRSPDRSLRLNAATESQRSFHRRNNSNGTINQPSESLSLPSLPQGASLDEAEGALAKIQRMERVQASKSAWKKWSGIRLARDATSYVQIPNANGEVQSTEEECLIEKIQGGLAAVSSEEHLTPSSASSSGTPSLLQSNTPPRSNTPSLVQTPSSTIQIPGSGYAPCYVNMSDTNNPTKPPNSANWSRDFLSNEWDQDTSSSESDSNYDPAAEDAVSDDSYDSDQDAQADSIPTRLNLSHAEVMTNKQMRRRMRAMRKMHYAKNSNADHIDEGALNPHAIRQNVVHKLKYASKAERTQRAMAKYTPALRGDTSEVDERMTPSPSVSATELSDVEQRSTTRLSDVASSSNVEFKEHKLPHLWKRRQRRAWNNAPCEMDMARVDEESCEPTCKDYALAPSNMKDAQSDACEKALFPKGYKTELVYDMLYENQRGVVLFGVAKRFSSHMLFVGDPSPWTDANGANTALTIQTMQLPDPTWEWVHPTWLVDMTCDSDEDGWQYSGSFTGLQFWTRPVHFANVRGPNNWLQKMYMYAQHRSEKKDAKREHQEATKRDEGIVAFMRSAQSRSLRWHGRASSLTFVRRRRWVRLRRRIVPLAQEEGQAATQLPAHLAFVPPTEMDDYEQSDGSDDETQEDIWHARYAQQQTNLPPDSGASSKRNVCYLRHMYQVYQVKHLMFMLFPLFLMPTTHAQELMRKRDPVPLYESEAWRRQVTMILDQELRVQNPFAELKSVQQWLSRDDMAFVTSSIRAHERRYQRRCQACEQICPLPRVVHSEEAFDTCLPPRVDPAVALCVTGPVSLIREAVVELNFSLITSVLKLCRMDRLKLNLWYVWLGERNTSDLVAGGEREVGGPIAAVQHEWNRNAMRVHCNAGKPNAFQGTIERSLRACIREHMSTSPHILDVWDVLIAHLHEVMAMLDHERSRRTLLHLIEKLQSIDFPLPSTLNEIDTRWRVRDGNLGRLPELPALRRADTVVAIMADHLSEEQIAEFKEAFSLFDKDGDGSITTKELGTVMRSLGQNPTEAELQDMVNEIDADGDGTIDFPEFLTMMARKMKDTDSEEEIKEAFKVFDKDGNGFISAAELRHVMTNLGEKLSDQEVEEMIREADTDGDGQINYDEFVKMSAIADMYPVVDNTGYMAEAPAMPPSMNLSGYDSVSIRSPMMSTIGFNPPSPTSSYHIFPQTRRSEYASPSVLSGSSSHRVGSPRNSLHEPDFGERRRRESSMQASLPYTKEFVDEYRKRMRNDPDPEAQFAFALYLIDAAKRVTDPKDSVKQARKYRDALLADSVRLIKKLASHGTGPGKPPLADAQFFLANCLGNGSLGLPVDHAKAYHLYVQASKQNHPAATYRTAVCNEVGAGTKRNYQLGMLFYRKAASLGDTAGMYKLGMILLHGQLDQPQNLREALVWLRRAAGQADEDNPHALHELAQLHEDPQGGIAAYNPAYARDLYTEAAQLGYAPSQIKLGEAYARGTLCCPVDPLASVSWYTKAANKGDGHAELALSGWYLTGSEGVLPQSDSEAYLWARRAANKGIANAEYAVGHYTEVGIGVTTDLEEAKRWYARASAQGHERATQHLQQLRQGNGRATTRDGNSECVIM</sequence>
<dbReference type="SUPFAM" id="SSF47473">
    <property type="entry name" value="EF-hand"/>
    <property type="match status" value="1"/>
</dbReference>
<feature type="region of interest" description="Disordered" evidence="5">
    <location>
        <begin position="264"/>
        <end position="283"/>
    </location>
</feature>
<dbReference type="PANTHER" id="PTHR46430">
    <property type="entry name" value="PROTEIN SKT5-RELATED"/>
    <property type="match status" value="1"/>
</dbReference>
<evidence type="ECO:0000313" key="8">
    <source>
        <dbReference type="Proteomes" id="UP001219567"/>
    </source>
</evidence>
<proteinExistence type="inferred from homology"/>
<organism evidence="7 8">
    <name type="scientific">Malassezia yamatoensis</name>
    <dbReference type="NCBI Taxonomy" id="253288"/>
    <lineage>
        <taxon>Eukaryota</taxon>
        <taxon>Fungi</taxon>
        <taxon>Dikarya</taxon>
        <taxon>Basidiomycota</taxon>
        <taxon>Ustilaginomycotina</taxon>
        <taxon>Malasseziomycetes</taxon>
        <taxon>Malasseziales</taxon>
        <taxon>Malasseziaceae</taxon>
        <taxon>Malassezia</taxon>
    </lineage>
</organism>
<feature type="domain" description="EF-hand" evidence="6">
    <location>
        <begin position="1186"/>
        <end position="1221"/>
    </location>
</feature>
<keyword evidence="3" id="KW-0677">Repeat</keyword>
<feature type="region of interest" description="Disordered" evidence="5">
    <location>
        <begin position="288"/>
        <end position="329"/>
    </location>
</feature>
<feature type="region of interest" description="Disordered" evidence="5">
    <location>
        <begin position="1280"/>
        <end position="1317"/>
    </location>
</feature>
<dbReference type="InterPro" id="IPR051726">
    <property type="entry name" value="Chitin_Synth_Reg"/>
</dbReference>
<feature type="region of interest" description="Disordered" evidence="5">
    <location>
        <begin position="70"/>
        <end position="140"/>
    </location>
</feature>
<feature type="compositionally biased region" description="Polar residues" evidence="5">
    <location>
        <begin position="1666"/>
        <end position="1676"/>
    </location>
</feature>
<feature type="region of interest" description="Disordered" evidence="5">
    <location>
        <begin position="404"/>
        <end position="435"/>
    </location>
</feature>
<feature type="compositionally biased region" description="Polar residues" evidence="5">
    <location>
        <begin position="265"/>
        <end position="280"/>
    </location>
</feature>
<evidence type="ECO:0000313" key="7">
    <source>
        <dbReference type="EMBL" id="WFC99741.1"/>
    </source>
</evidence>
<feature type="region of interest" description="Disordered" evidence="5">
    <location>
        <begin position="1"/>
        <end position="25"/>
    </location>
</feature>
<feature type="domain" description="EF-hand" evidence="6">
    <location>
        <begin position="1077"/>
        <end position="1112"/>
    </location>
</feature>
<keyword evidence="4" id="KW-0106">Calcium</keyword>
<dbReference type="PROSITE" id="PS00018">
    <property type="entry name" value="EF_HAND_1"/>
    <property type="match status" value="4"/>
</dbReference>
<dbReference type="FunFam" id="1.10.238.10:FF:000398">
    <property type="entry name" value="Calmodulin-like protein 3"/>
    <property type="match status" value="1"/>
</dbReference>
<dbReference type="Pfam" id="PF13499">
    <property type="entry name" value="EF-hand_7"/>
    <property type="match status" value="2"/>
</dbReference>
<feature type="compositionally biased region" description="Polar residues" evidence="5">
    <location>
        <begin position="292"/>
        <end position="301"/>
    </location>
</feature>
<dbReference type="FunFam" id="1.10.238.10:FF:000006">
    <property type="entry name" value="Calmodulin 1"/>
    <property type="match status" value="1"/>
</dbReference>
<dbReference type="Gene3D" id="1.10.238.10">
    <property type="entry name" value="EF-hand"/>
    <property type="match status" value="3"/>
</dbReference>
<gene>
    <name evidence="7" type="ORF">MYAM1_002486</name>
</gene>
<feature type="compositionally biased region" description="Basic and acidic residues" evidence="5">
    <location>
        <begin position="74"/>
        <end position="87"/>
    </location>
</feature>
<dbReference type="SMART" id="SM00054">
    <property type="entry name" value="EFh"/>
    <property type="match status" value="4"/>
</dbReference>
<evidence type="ECO:0000259" key="6">
    <source>
        <dbReference type="PROSITE" id="PS50222"/>
    </source>
</evidence>
<feature type="compositionally biased region" description="Polar residues" evidence="5">
    <location>
        <begin position="1284"/>
        <end position="1299"/>
    </location>
</feature>
<comment type="similarity">
    <text evidence="1">Belongs to the calmodulin family.</text>
</comment>
<keyword evidence="8" id="KW-1185">Reference proteome</keyword>
<dbReference type="CDD" id="cd00051">
    <property type="entry name" value="EFh"/>
    <property type="match status" value="2"/>
</dbReference>
<evidence type="ECO:0000256" key="2">
    <source>
        <dbReference type="ARBA" id="ARBA00022723"/>
    </source>
</evidence>
<dbReference type="Proteomes" id="UP001219567">
    <property type="component" value="Chromosome 3"/>
</dbReference>
<dbReference type="Gene3D" id="1.25.40.10">
    <property type="entry name" value="Tetratricopeptide repeat domain"/>
    <property type="match status" value="2"/>
</dbReference>
<feature type="domain" description="EF-hand" evidence="6">
    <location>
        <begin position="1150"/>
        <end position="1185"/>
    </location>
</feature>
<dbReference type="InterPro" id="IPR006597">
    <property type="entry name" value="Sel1-like"/>
</dbReference>
<feature type="compositionally biased region" description="Acidic residues" evidence="5">
    <location>
        <begin position="305"/>
        <end position="321"/>
    </location>
</feature>
<dbReference type="Pfam" id="PF08238">
    <property type="entry name" value="Sel1"/>
    <property type="match status" value="7"/>
</dbReference>
<dbReference type="InterPro" id="IPR002048">
    <property type="entry name" value="EF_hand_dom"/>
</dbReference>
<evidence type="ECO:0000256" key="1">
    <source>
        <dbReference type="ARBA" id="ARBA00009763"/>
    </source>
</evidence>
<dbReference type="PANTHER" id="PTHR46430:SF3">
    <property type="entry name" value="ACTIVATOR OF C KINASE PROTEIN 1"/>
    <property type="match status" value="1"/>
</dbReference>
<evidence type="ECO:0000256" key="3">
    <source>
        <dbReference type="ARBA" id="ARBA00022737"/>
    </source>
</evidence>
<evidence type="ECO:0000256" key="5">
    <source>
        <dbReference type="SAM" id="MobiDB-lite"/>
    </source>
</evidence>
<feature type="domain" description="EF-hand" evidence="6">
    <location>
        <begin position="1113"/>
        <end position="1148"/>
    </location>
</feature>
<dbReference type="PROSITE" id="PS50222">
    <property type="entry name" value="EF_HAND_2"/>
    <property type="match status" value="4"/>
</dbReference>
<feature type="region of interest" description="Disordered" evidence="5">
    <location>
        <begin position="210"/>
        <end position="254"/>
    </location>
</feature>
<reference evidence="7 8" key="1">
    <citation type="submission" date="2023-03" db="EMBL/GenBank/DDBJ databases">
        <title>Mating type loci evolution in Malassezia.</title>
        <authorList>
            <person name="Coelho M.A."/>
        </authorList>
    </citation>
    <scope>NUCLEOTIDE SEQUENCE [LARGE SCALE GENOMIC DNA]</scope>
    <source>
        <strain evidence="7 8">CBS 9725</strain>
    </source>
</reference>
<dbReference type="SUPFAM" id="SSF81901">
    <property type="entry name" value="HCP-like"/>
    <property type="match status" value="1"/>
</dbReference>
<feature type="compositionally biased region" description="Low complexity" evidence="5">
    <location>
        <begin position="217"/>
        <end position="232"/>
    </location>
</feature>
<feature type="region of interest" description="Disordered" evidence="5">
    <location>
        <begin position="1666"/>
        <end position="1688"/>
    </location>
</feature>
<dbReference type="GO" id="GO:0005737">
    <property type="term" value="C:cytoplasm"/>
    <property type="evidence" value="ECO:0007669"/>
    <property type="project" value="UniProtKB-ARBA"/>
</dbReference>
<feature type="compositionally biased region" description="Polar residues" evidence="5">
    <location>
        <begin position="10"/>
        <end position="23"/>
    </location>
</feature>
<keyword evidence="2" id="KW-0479">Metal-binding</keyword>
<name>A0AAJ5YVZ8_9BASI</name>
<evidence type="ECO:0000256" key="4">
    <source>
        <dbReference type="ARBA" id="ARBA00022837"/>
    </source>
</evidence>
<dbReference type="EMBL" id="CP119945">
    <property type="protein sequence ID" value="WFC99741.1"/>
    <property type="molecule type" value="Genomic_DNA"/>
</dbReference>
<feature type="compositionally biased region" description="Low complexity" evidence="5">
    <location>
        <begin position="128"/>
        <end position="138"/>
    </location>
</feature>
<dbReference type="GO" id="GO:0005509">
    <property type="term" value="F:calcium ion binding"/>
    <property type="evidence" value="ECO:0007669"/>
    <property type="project" value="InterPro"/>
</dbReference>
<dbReference type="SMART" id="SM00671">
    <property type="entry name" value="SEL1"/>
    <property type="match status" value="7"/>
</dbReference>
<feature type="compositionally biased region" description="Polar residues" evidence="5">
    <location>
        <begin position="233"/>
        <end position="253"/>
    </location>
</feature>